<dbReference type="GO" id="GO:0000455">
    <property type="term" value="P:enzyme-directed rRNA pseudouridine synthesis"/>
    <property type="evidence" value="ECO:0007669"/>
    <property type="project" value="TreeGrafter"/>
</dbReference>
<evidence type="ECO:0000256" key="1">
    <source>
        <dbReference type="ARBA" id="ARBA00010876"/>
    </source>
</evidence>
<dbReference type="OrthoDB" id="418349at2759"/>
<dbReference type="GO" id="GO:0009982">
    <property type="term" value="F:pseudouridine synthase activity"/>
    <property type="evidence" value="ECO:0007669"/>
    <property type="project" value="InterPro"/>
</dbReference>
<dbReference type="AlphaFoldDB" id="A0A8B7YIY7"/>
<dbReference type="Gene3D" id="3.30.2350.10">
    <property type="entry name" value="Pseudouridine synthase"/>
    <property type="match status" value="1"/>
</dbReference>
<dbReference type="PANTHER" id="PTHR21600:SF87">
    <property type="entry name" value="RNA PSEUDOURIDYLATE SYNTHASE DOMAIN-CONTAINING PROTEIN 1"/>
    <property type="match status" value="1"/>
</dbReference>
<dbReference type="RefSeq" id="XP_022092576.1">
    <property type="nucleotide sequence ID" value="XM_022236884.1"/>
</dbReference>
<feature type="domain" description="Pseudouridine synthase RsuA/RluA-like" evidence="3">
    <location>
        <begin position="43"/>
        <end position="211"/>
    </location>
</feature>
<dbReference type="KEGG" id="aplc:110980310"/>
<proteinExistence type="inferred from homology"/>
<dbReference type="SUPFAM" id="SSF55120">
    <property type="entry name" value="Pseudouridine synthase"/>
    <property type="match status" value="1"/>
</dbReference>
<accession>A0A8B7YIY7</accession>
<gene>
    <name evidence="5 6 7" type="primary">LOC110980310</name>
</gene>
<feature type="compositionally biased region" description="Basic and acidic residues" evidence="2">
    <location>
        <begin position="266"/>
        <end position="275"/>
    </location>
</feature>
<evidence type="ECO:0000313" key="7">
    <source>
        <dbReference type="RefSeq" id="XP_022092578.1"/>
    </source>
</evidence>
<keyword evidence="4" id="KW-1185">Reference proteome</keyword>
<name>A0A8B7YIY7_ACAPL</name>
<evidence type="ECO:0000313" key="5">
    <source>
        <dbReference type="RefSeq" id="XP_022092576.1"/>
    </source>
</evidence>
<dbReference type="Proteomes" id="UP000694845">
    <property type="component" value="Unplaced"/>
</dbReference>
<dbReference type="GeneID" id="110980310"/>
<feature type="compositionally biased region" description="Polar residues" evidence="2">
    <location>
        <begin position="282"/>
        <end position="298"/>
    </location>
</feature>
<organism evidence="4 6">
    <name type="scientific">Acanthaster planci</name>
    <name type="common">Crown-of-thorns starfish</name>
    <dbReference type="NCBI Taxonomy" id="133434"/>
    <lineage>
        <taxon>Eukaryota</taxon>
        <taxon>Metazoa</taxon>
        <taxon>Echinodermata</taxon>
        <taxon>Eleutherozoa</taxon>
        <taxon>Asterozoa</taxon>
        <taxon>Asteroidea</taxon>
        <taxon>Valvatacea</taxon>
        <taxon>Valvatida</taxon>
        <taxon>Acanthasteridae</taxon>
        <taxon>Acanthaster</taxon>
    </lineage>
</organism>
<evidence type="ECO:0000256" key="2">
    <source>
        <dbReference type="SAM" id="MobiDB-lite"/>
    </source>
</evidence>
<dbReference type="RefSeq" id="XP_022092578.1">
    <property type="nucleotide sequence ID" value="XM_022236886.1"/>
</dbReference>
<dbReference type="InterPro" id="IPR006145">
    <property type="entry name" value="PsdUridine_synth_RsuA/RluA"/>
</dbReference>
<dbReference type="Pfam" id="PF00849">
    <property type="entry name" value="PseudoU_synth_2"/>
    <property type="match status" value="1"/>
</dbReference>
<dbReference type="RefSeq" id="XP_022092577.1">
    <property type="nucleotide sequence ID" value="XM_022236885.1"/>
</dbReference>
<dbReference type="InterPro" id="IPR020103">
    <property type="entry name" value="PsdUridine_synth_cat_dom_sf"/>
</dbReference>
<dbReference type="CTD" id="113000"/>
<feature type="region of interest" description="Disordered" evidence="2">
    <location>
        <begin position="266"/>
        <end position="306"/>
    </location>
</feature>
<protein>
    <submittedName>
        <fullName evidence="5 6">RNA pseudouridylate synthase domain-containing protein 1-like isoform X1</fullName>
    </submittedName>
</protein>
<evidence type="ECO:0000313" key="4">
    <source>
        <dbReference type="Proteomes" id="UP000694845"/>
    </source>
</evidence>
<dbReference type="InterPro" id="IPR050188">
    <property type="entry name" value="RluA_PseudoU_synthase"/>
</dbReference>
<dbReference type="PANTHER" id="PTHR21600">
    <property type="entry name" value="MITOCHONDRIAL RNA PSEUDOURIDINE SYNTHASE"/>
    <property type="match status" value="1"/>
</dbReference>
<dbReference type="GO" id="GO:0003723">
    <property type="term" value="F:RNA binding"/>
    <property type="evidence" value="ECO:0007669"/>
    <property type="project" value="InterPro"/>
</dbReference>
<evidence type="ECO:0000259" key="3">
    <source>
        <dbReference type="Pfam" id="PF00849"/>
    </source>
</evidence>
<evidence type="ECO:0000313" key="6">
    <source>
        <dbReference type="RefSeq" id="XP_022092577.1"/>
    </source>
</evidence>
<reference evidence="5 6" key="1">
    <citation type="submission" date="2025-04" db="UniProtKB">
        <authorList>
            <consortium name="RefSeq"/>
        </authorList>
    </citation>
    <scope>IDENTIFICATION</scope>
</reference>
<sequence>MGKYLQRLQVNLHWLHAWVCRGVLGQNRSATMEAVEIMYKSPNFIVVNKHYDVKINSNDSGDRVTVATQLAYRFPQLVDASVAHQFRFVHRLDYSTSGALCVALNKKASADAVKAFKKHKVKKSYHALLRGHVRENYLRIDKPVYPNSLEGYTHMMCVVDDVSAPQSDAVKILPAVTDLYVIQRGLYDGQPASKVLLKPLTGRRHQLRVHCWSLGHPVVGDYTYSMRRDVKPYRMMLHAHRLTIPTSAETVDAVVQDPFVPEVDSKWHPFDKDEIPPDMDDSSSSFETVCPSSKTQCQLMDGKRTR</sequence>
<comment type="similarity">
    <text evidence="1">Belongs to the pseudouridine synthase RluA family.</text>
</comment>
<dbReference type="CDD" id="cd02869">
    <property type="entry name" value="PseudoU_synth_RluA_like"/>
    <property type="match status" value="1"/>
</dbReference>